<proteinExistence type="predicted"/>
<dbReference type="Proteomes" id="UP001160519">
    <property type="component" value="Unassembled WGS sequence"/>
</dbReference>
<keyword evidence="4" id="KW-1185">Reference proteome</keyword>
<evidence type="ECO:0000256" key="2">
    <source>
        <dbReference type="SAM" id="SignalP"/>
    </source>
</evidence>
<evidence type="ECO:0000313" key="3">
    <source>
        <dbReference type="EMBL" id="MDI1231924.1"/>
    </source>
</evidence>
<feature type="compositionally biased region" description="Basic and acidic residues" evidence="1">
    <location>
        <begin position="24"/>
        <end position="33"/>
    </location>
</feature>
<sequence>MRIIVKSLLLISFLVSCSTTTEDSRYRNTDNLERPPIVTSSSPAREQRIVDNSSISKKKDSAGLGADVYLSTPGQLNIKQPFDEAWDTLNRALKQGDIKITDHERDKGLFYVTQNTTDTSDFFAKVTSFLSDDAVIYLLTVKQEGEETTVIATVANASEQSSMAKDGTPPPSVEGAEDLLQLLFKTLRDKLKEE</sequence>
<dbReference type="InterPro" id="IPR042268">
    <property type="entry name" value="BamC_C"/>
</dbReference>
<organism evidence="3 4">
    <name type="scientific">Candidatus Methylobacter titanis</name>
    <dbReference type="NCBI Taxonomy" id="3053457"/>
    <lineage>
        <taxon>Bacteria</taxon>
        <taxon>Pseudomonadati</taxon>
        <taxon>Pseudomonadota</taxon>
        <taxon>Gammaproteobacteria</taxon>
        <taxon>Methylococcales</taxon>
        <taxon>Methylococcaceae</taxon>
        <taxon>Methylobacter</taxon>
    </lineage>
</organism>
<keyword evidence="2" id="KW-0732">Signal</keyword>
<feature type="signal peptide" evidence="2">
    <location>
        <begin position="1"/>
        <end position="21"/>
    </location>
</feature>
<dbReference type="PROSITE" id="PS51257">
    <property type="entry name" value="PROKAR_LIPOPROTEIN"/>
    <property type="match status" value="1"/>
</dbReference>
<dbReference type="Pfam" id="PF06804">
    <property type="entry name" value="Lipoprotein_18"/>
    <property type="match status" value="1"/>
</dbReference>
<comment type="caution">
    <text evidence="3">The sequence shown here is derived from an EMBL/GenBank/DDBJ whole genome shotgun (WGS) entry which is preliminary data.</text>
</comment>
<dbReference type="EMBL" id="JAQSDF010000048">
    <property type="protein sequence ID" value="MDI1231924.1"/>
    <property type="molecule type" value="Genomic_DNA"/>
</dbReference>
<gene>
    <name evidence="3" type="primary">bamC</name>
    <name evidence="3" type="ORF">PSU93_12310</name>
</gene>
<dbReference type="InterPro" id="IPR010653">
    <property type="entry name" value="NlpB/DapX"/>
</dbReference>
<dbReference type="Gene3D" id="3.30.310.170">
    <property type="entry name" value="Outer membrane protein assembly factor BamC"/>
    <property type="match status" value="1"/>
</dbReference>
<reference evidence="3" key="1">
    <citation type="submission" date="2023-01" db="EMBL/GenBank/DDBJ databases">
        <title>Biogeochemical cycle of methane in antarctic sediments.</title>
        <authorList>
            <person name="Roldan D.M."/>
            <person name="Menes R.J."/>
        </authorList>
    </citation>
    <scope>NUCLEOTIDE SEQUENCE [LARGE SCALE GENOMIC DNA]</scope>
    <source>
        <strain evidence="3">K-2018 MAG008</strain>
    </source>
</reference>
<feature type="chain" id="PRO_5041443042" evidence="2">
    <location>
        <begin position="22"/>
        <end position="194"/>
    </location>
</feature>
<dbReference type="AlphaFoldDB" id="A0AA43TIW1"/>
<name>A0AA43TIW1_9GAMM</name>
<protein>
    <submittedName>
        <fullName evidence="3">Outer membrane protein assembly factor BamC</fullName>
    </submittedName>
</protein>
<evidence type="ECO:0000313" key="4">
    <source>
        <dbReference type="Proteomes" id="UP001160519"/>
    </source>
</evidence>
<feature type="region of interest" description="Disordered" evidence="1">
    <location>
        <begin position="24"/>
        <end position="45"/>
    </location>
</feature>
<accession>A0AA43TIW1</accession>
<evidence type="ECO:0000256" key="1">
    <source>
        <dbReference type="SAM" id="MobiDB-lite"/>
    </source>
</evidence>